<dbReference type="EMBL" id="LNQE01001373">
    <property type="protein sequence ID" value="KUG18606.1"/>
    <property type="molecule type" value="Genomic_DNA"/>
</dbReference>
<evidence type="ECO:0000313" key="1">
    <source>
        <dbReference type="EMBL" id="KUG18606.1"/>
    </source>
</evidence>
<name>A0A0W8FCY6_9ZZZZ</name>
<gene>
    <name evidence="1" type="ORF">ASZ90_011692</name>
</gene>
<reference evidence="1" key="1">
    <citation type="journal article" date="2015" name="Proc. Natl. Acad. Sci. U.S.A.">
        <title>Networks of energetic and metabolic interactions define dynamics in microbial communities.</title>
        <authorList>
            <person name="Embree M."/>
            <person name="Liu J.K."/>
            <person name="Al-Bassam M.M."/>
            <person name="Zengler K."/>
        </authorList>
    </citation>
    <scope>NUCLEOTIDE SEQUENCE</scope>
</reference>
<dbReference type="AlphaFoldDB" id="A0A0W8FCY6"/>
<sequence length="52" mass="6035">MFLRDLAVVQRVEVRFGNEVKTWYLNMTDSVSARLKEIGMSALFKEETRLVG</sequence>
<comment type="caution">
    <text evidence="1">The sequence shown here is derived from an EMBL/GenBank/DDBJ whole genome shotgun (WGS) entry which is preliminary data.</text>
</comment>
<proteinExistence type="predicted"/>
<protein>
    <submittedName>
        <fullName evidence="1">Uncharacterized protein</fullName>
    </submittedName>
</protein>
<organism evidence="1">
    <name type="scientific">hydrocarbon metagenome</name>
    <dbReference type="NCBI Taxonomy" id="938273"/>
    <lineage>
        <taxon>unclassified sequences</taxon>
        <taxon>metagenomes</taxon>
        <taxon>ecological metagenomes</taxon>
    </lineage>
</organism>
<accession>A0A0W8FCY6</accession>